<protein>
    <submittedName>
        <fullName evidence="1">Uncharacterized protein</fullName>
    </submittedName>
</protein>
<name>A0A0L6VSM3_9BASI</name>
<evidence type="ECO:0000313" key="1">
    <source>
        <dbReference type="EMBL" id="KNZ63617.1"/>
    </source>
</evidence>
<evidence type="ECO:0000313" key="2">
    <source>
        <dbReference type="Proteomes" id="UP000037035"/>
    </source>
</evidence>
<organism evidence="1 2">
    <name type="scientific">Puccinia sorghi</name>
    <dbReference type="NCBI Taxonomy" id="27349"/>
    <lineage>
        <taxon>Eukaryota</taxon>
        <taxon>Fungi</taxon>
        <taxon>Dikarya</taxon>
        <taxon>Basidiomycota</taxon>
        <taxon>Pucciniomycotina</taxon>
        <taxon>Pucciniomycetes</taxon>
        <taxon>Pucciniales</taxon>
        <taxon>Pucciniaceae</taxon>
        <taxon>Puccinia</taxon>
    </lineage>
</organism>
<dbReference type="AlphaFoldDB" id="A0A0L6VSM3"/>
<dbReference type="Proteomes" id="UP000037035">
    <property type="component" value="Unassembled WGS sequence"/>
</dbReference>
<comment type="caution">
    <text evidence="1">The sequence shown here is derived from an EMBL/GenBank/DDBJ whole genome shotgun (WGS) entry which is preliminary data.</text>
</comment>
<sequence length="448" mass="52011">MKPFEISTKENKTKRMKQEYYTEKLSRNTIYNIHRSTQITIGASELIKNIFYQINEFMFSLEILQASSCQEEFWEELKAQDQDQEMTKCLDGNTMQIKYHDGMVCMKLHIVKSNSHVCILELVVEGEILSVSARLHYQYLDQQLNLSALIARYFFCGVILHAAAARHDDLRATTCAVIMKNFLCTNIHRIKNMRLHGFLFKSKALQQSGLFLRSVDVPLAMKIHNVINHTEIIFICIIRIKHAKMPWSMRSPANKERIYDAHDEETKVEKRRKNRDTSCFCQQQPRAWKWKGKVFFFFFRDRRNDKLTWSDAVFICSKTTLVMSMVAGWSGVKRYYSTTVWADPSKNPLATSITSRGWRLSNYVTYGAFVSVRAEWHCSHSAKALSSLMSISLPMPPYSSRLRSPVYIAIRHTSNKSQANLVIQAVRLLRHCRFPFPTSKTTTTSYSG</sequence>
<dbReference type="VEuPathDB" id="FungiDB:VP01_111g4"/>
<accession>A0A0L6VSM3</accession>
<dbReference type="EMBL" id="LAVV01001333">
    <property type="protein sequence ID" value="KNZ63617.1"/>
    <property type="molecule type" value="Genomic_DNA"/>
</dbReference>
<reference evidence="1 2" key="1">
    <citation type="submission" date="2015-08" db="EMBL/GenBank/DDBJ databases">
        <title>Next Generation Sequencing and Analysis of the Genome of Puccinia sorghi L Schw, the Causal Agent of Maize Common Rust.</title>
        <authorList>
            <person name="Rochi L."/>
            <person name="Burguener G."/>
            <person name="Darino M."/>
            <person name="Turjanski A."/>
            <person name="Kreff E."/>
            <person name="Dieguez M.J."/>
            <person name="Sacco F."/>
        </authorList>
    </citation>
    <scope>NUCLEOTIDE SEQUENCE [LARGE SCALE GENOMIC DNA]</scope>
    <source>
        <strain evidence="1 2">RO10H11247</strain>
    </source>
</reference>
<gene>
    <name evidence="1" type="ORF">VP01_111g4</name>
</gene>
<proteinExistence type="predicted"/>
<keyword evidence="2" id="KW-1185">Reference proteome</keyword>